<organism evidence="2 3">
    <name type="scientific">Branchiostoma floridae</name>
    <name type="common">Florida lancelet</name>
    <name type="synonym">Amphioxus</name>
    <dbReference type="NCBI Taxonomy" id="7739"/>
    <lineage>
        <taxon>Eukaryota</taxon>
        <taxon>Metazoa</taxon>
        <taxon>Chordata</taxon>
        <taxon>Cephalochordata</taxon>
        <taxon>Leptocardii</taxon>
        <taxon>Amphioxiformes</taxon>
        <taxon>Branchiostomatidae</taxon>
        <taxon>Branchiostoma</taxon>
    </lineage>
</organism>
<reference evidence="3" key="1">
    <citation type="submission" date="2025-08" db="UniProtKB">
        <authorList>
            <consortium name="RefSeq"/>
        </authorList>
    </citation>
    <scope>IDENTIFICATION</scope>
    <source>
        <strain evidence="3">S238N-H82</strain>
        <tissue evidence="3">Testes</tissue>
    </source>
</reference>
<protein>
    <submittedName>
        <fullName evidence="3">Uncharacterized protein LOC118408414 isoform X1</fullName>
    </submittedName>
</protein>
<dbReference type="RefSeq" id="XP_035665113.1">
    <property type="nucleotide sequence ID" value="XM_035809220.1"/>
</dbReference>
<name>A0A9J7KLI0_BRAFL</name>
<feature type="compositionally biased region" description="Basic and acidic residues" evidence="1">
    <location>
        <begin position="73"/>
        <end position="89"/>
    </location>
</feature>
<sequence>MARTATGRTWPTSRSFLTPVILTTTLRPRTGTMERMTTDLSVNLASNVTGKIPSTRKTSNTHRIQMKMKKKKDPSERLHREREVQDRRERAMMMVCPTLTTTTTVSWLMKTRKLQNNPVMGLDRMRTLTGNPMMKR</sequence>
<dbReference type="Proteomes" id="UP000001554">
    <property type="component" value="Unplaced"/>
</dbReference>
<dbReference type="AlphaFoldDB" id="A0A9J7KLI0"/>
<evidence type="ECO:0000256" key="1">
    <source>
        <dbReference type="SAM" id="MobiDB-lite"/>
    </source>
</evidence>
<gene>
    <name evidence="3" type="primary">LOC118408414</name>
</gene>
<feature type="region of interest" description="Disordered" evidence="1">
    <location>
        <begin position="55"/>
        <end position="89"/>
    </location>
</feature>
<proteinExistence type="predicted"/>
<evidence type="ECO:0000313" key="2">
    <source>
        <dbReference type="Proteomes" id="UP000001554"/>
    </source>
</evidence>
<dbReference type="KEGG" id="bfo:118408414"/>
<evidence type="ECO:0000313" key="3">
    <source>
        <dbReference type="RefSeq" id="XP_035665113.1"/>
    </source>
</evidence>
<keyword evidence="2" id="KW-1185">Reference proteome</keyword>
<dbReference type="GeneID" id="118408414"/>
<accession>A0A9J7KLI0</accession>